<evidence type="ECO:0000256" key="5">
    <source>
        <dbReference type="ARBA" id="ARBA00023242"/>
    </source>
</evidence>
<feature type="compositionally biased region" description="Gly residues" evidence="6">
    <location>
        <begin position="1780"/>
        <end position="1800"/>
    </location>
</feature>
<evidence type="ECO:0000256" key="6">
    <source>
        <dbReference type="SAM" id="MobiDB-lite"/>
    </source>
</evidence>
<dbReference type="Pfam" id="PF15912">
    <property type="entry name" value="VIR_N"/>
    <property type="match status" value="1"/>
</dbReference>
<dbReference type="PANTHER" id="PTHR23185:SF0">
    <property type="entry name" value="PROTEIN VIRILIZER HOMOLOG"/>
    <property type="match status" value="1"/>
</dbReference>
<dbReference type="GO" id="GO:0005634">
    <property type="term" value="C:nucleus"/>
    <property type="evidence" value="ECO:0007669"/>
    <property type="project" value="UniProtKB-SubCell"/>
</dbReference>
<evidence type="ECO:0000259" key="7">
    <source>
        <dbReference type="Pfam" id="PF15912"/>
    </source>
</evidence>
<keyword evidence="3" id="KW-0507">mRNA processing</keyword>
<dbReference type="InterPro" id="IPR026736">
    <property type="entry name" value="Virilizer"/>
</dbReference>
<feature type="region of interest" description="Disordered" evidence="6">
    <location>
        <begin position="1676"/>
        <end position="1722"/>
    </location>
</feature>
<sequence>MADGPQLLFCDTFNHDTEELNLDVVSFPCPVHIHEARIIPQGTWAHRDLPEDKKYGKTHPSAFDVDLFAINLNKSTAAVFDTLGSFKYNAHSSIQLATNPKISTDRVAVKGWYTALTLALYGTLTEPTGHDDIPPPPPSQPQIRTQTRSGRESSPRSQSRDSYPERNRSTERERDSPRAHRHRYEDLESRTGRSPRRHSPGPHSSRDRDRDRDTDSVSSQPSLTVTIRQGPRTPPGPPPPDSDEEPEEPKERTRDEGREREREGRDRDRKASDRSSEPREREGRERETRDRDRDRESRTSRDRESRNSREREPRDREKERREKEHEEETSAVQTPDVTEGKGNQELFEPLTPEQSPGEQHFNLSDGEINDTEEQAGRDPEAYEEILSEEEGMEDEDGPAEASAEGVDIFSYTTEEPWLYLTSITFNPYQCDLGPLVTFSSPEKTRHELELAQLEQKEPEERHESADKMVEQVEAIRRSEDRGPKWVQTLEELQELVTPGLAHLQYQGLHKDYLSTLYEWTLHGLEIDTALTLPIAINLRLLKASMRMVAALCECGPEVAAGLIRAGIQDKLFTLLFAEHMSSSLKLAAIKALDSTISCQEGVERLLGWHQEEEEGKPSSGYQQLINLMLGDQTVRVVTAATALVRKASLYETITTLQSTADHIVETTQIPDLETEGKVETSGKTEDSDKAGLKDEDEDEDVAMDTAMSPLEQVQYSANMQDIETVINCLEELCTIVRDAVHIIAQPHPKAFPTSAVLTGHTTVGDPYPVIYHYFTTRRLLECLVVLVSSPSTAAHPGILNAIKDLMTQLMLTQKGLLYLASQYETVNVLIRVLTQSTEYDREDSSMDTTAQDLGLKLIYHLQALQAIDQLQECINKGCITQGELDSAELLSTLHTMFSMTFTSLGRSSFVHVLGLETNLTCLLAFVESTGDEDTDNNLRKSVCFKYACVLLLLTVQGSDNVDMLEKYAQRLLTVCEQAPEANPKLLDIRKWLQPVKGLTFDLSSICGLVELVKVGSDELDLNRLNVVGPSVTTSLRILKHLCCPPANAHCGQKDLKWNLSVIQLFSANAMEIFIIMLQKLGTALLHPWRRGHPHPGTQAAMVISMVTSALAVVKTMLAELLGSGSVQFRDVRLLKSLLTLHTVLCSAPTTGTFIQETQRVQTDIIDVFLTFTQPPVTQKSDSEEALANTTWSMMLKEVLQYIMSAPEAFLGGLTMLSELLPLPLPMGARESLSPDDVVLALNNRKLWSAYLHIHSSELQQVIKALAGSGCSQLQQLLKRVCWQMADLAAPTSLMVVRSLFDIVLESINANEKGREESRPVDKPCSANTLRLLELVEDLMSQAPIKAPALHLLRSGAKCDEKYLDLLYFLCLLMNVVSDQQNHLQAQDCVVSIFQSLCDPDITLTSPESGASLLEQKMKPNQTLQLANSLPGKDHLLSICTTLLDHVSSEEQTFGTILQALRTIVMLSEHDYGFYTLKSALKKSTDCLYKLLKRLASTFNKDNADHLAVISTTFELLRVLLTIDEEMGAAVRTMVLSGGEMRELLNWSDEPEYPLHSLEKHLTECCKEDESLESLMEATVNLRQSIQASEEQELPKEPEEPALPSPEQITDQFNSRAIYLVGDEYDERSVSPTFWLSSPPPEDADIEADMVKCDLIDMSQKFLNDFDVKAELEKDITTSTGAPTPPGKAARKRLNKPRVEPMVSWGGRGPIQRHGNAPMRGKGYSIYSRGMAFQSRPNDVFRQRKQNTSRPPSMHVDDFLAMEDDTGPPAKRQRQNESSNRGGGGGSGRGGFGRGRGGFRGNHGPEPRWLSPPGPYGRRGRGTLKMGNMQDKIPNLEQLQGSRTQDHRDTRPRSAEGNPTVKEVVQDVQSSLPNLDEMAARDQNHEDTKRKLRVPSMGNIQSRGNQWGGRDPPQQHGGFGHRGFGRGHDSRPPGPPSSPGGYRGKGRVVQGREGWGRLGRGGGGGGRGMRGGHWSGPREKDNNQRFLPPPSPGYSRGRDRHARSFTR</sequence>
<feature type="region of interest" description="Disordered" evidence="6">
    <location>
        <begin position="127"/>
        <end position="402"/>
    </location>
</feature>
<name>A0A9J7L8E6_BRAFL</name>
<dbReference type="GeneID" id="118416986"/>
<evidence type="ECO:0000256" key="2">
    <source>
        <dbReference type="ARBA" id="ARBA00008371"/>
    </source>
</evidence>
<evidence type="ECO:0000256" key="4">
    <source>
        <dbReference type="ARBA" id="ARBA00023187"/>
    </source>
</evidence>
<dbReference type="KEGG" id="bfo:118416986"/>
<dbReference type="PANTHER" id="PTHR23185">
    <property type="entry name" value="PROTEIN VIRILIZER HOMOLOG"/>
    <property type="match status" value="1"/>
</dbReference>
<dbReference type="OMA" id="YWLEPLP"/>
<keyword evidence="5" id="KW-0539">Nucleus</keyword>
<feature type="compositionally biased region" description="Gly residues" evidence="6">
    <location>
        <begin position="1955"/>
        <end position="1973"/>
    </location>
</feature>
<dbReference type="Proteomes" id="UP000001554">
    <property type="component" value="Chromosome 6"/>
</dbReference>
<feature type="compositionally biased region" description="Basic and acidic residues" evidence="6">
    <location>
        <begin position="249"/>
        <end position="328"/>
    </location>
</feature>
<proteinExistence type="inferred from homology"/>
<protein>
    <submittedName>
        <fullName evidence="9">Protein virilizer homolog isoform X1</fullName>
    </submittedName>
</protein>
<feature type="compositionally biased region" description="Basic and acidic residues" evidence="6">
    <location>
        <begin position="1843"/>
        <end position="1853"/>
    </location>
</feature>
<organism evidence="8 9">
    <name type="scientific">Branchiostoma floridae</name>
    <name type="common">Florida lancelet</name>
    <name type="synonym">Amphioxus</name>
    <dbReference type="NCBI Taxonomy" id="7739"/>
    <lineage>
        <taxon>Eukaryota</taxon>
        <taxon>Metazoa</taxon>
        <taxon>Chordata</taxon>
        <taxon>Cephalochordata</taxon>
        <taxon>Leptocardii</taxon>
        <taxon>Amphioxiformes</taxon>
        <taxon>Branchiostomatidae</taxon>
        <taxon>Branchiostoma</taxon>
    </lineage>
</organism>
<dbReference type="InterPro" id="IPR031801">
    <property type="entry name" value="VIR_N"/>
</dbReference>
<feature type="compositionally biased region" description="Basic and acidic residues" evidence="6">
    <location>
        <begin position="1877"/>
        <end position="1888"/>
    </location>
</feature>
<evidence type="ECO:0000313" key="8">
    <source>
        <dbReference type="Proteomes" id="UP000001554"/>
    </source>
</evidence>
<feature type="region of interest" description="Disordered" evidence="6">
    <location>
        <begin position="667"/>
        <end position="700"/>
    </location>
</feature>
<evidence type="ECO:0000313" key="9">
    <source>
        <dbReference type="RefSeq" id="XP_035678174.1"/>
    </source>
</evidence>
<feature type="region of interest" description="Disordered" evidence="6">
    <location>
        <begin position="1741"/>
        <end position="2006"/>
    </location>
</feature>
<evidence type="ECO:0000256" key="1">
    <source>
        <dbReference type="ARBA" id="ARBA00004123"/>
    </source>
</evidence>
<feature type="compositionally biased region" description="Basic residues" evidence="6">
    <location>
        <begin position="1997"/>
        <end position="2006"/>
    </location>
</feature>
<gene>
    <name evidence="9" type="primary">LOC118416986</name>
</gene>
<evidence type="ECO:0000256" key="3">
    <source>
        <dbReference type="ARBA" id="ARBA00022664"/>
    </source>
</evidence>
<reference evidence="8" key="1">
    <citation type="journal article" date="2020" name="Nat. Ecol. Evol.">
        <title>Deeply conserved synteny resolves early events in vertebrate evolution.</title>
        <authorList>
            <person name="Simakov O."/>
            <person name="Marletaz F."/>
            <person name="Yue J.X."/>
            <person name="O'Connell B."/>
            <person name="Jenkins J."/>
            <person name="Brandt A."/>
            <person name="Calef R."/>
            <person name="Tung C.H."/>
            <person name="Huang T.K."/>
            <person name="Schmutz J."/>
            <person name="Satoh N."/>
            <person name="Yu J.K."/>
            <person name="Putnam N.H."/>
            <person name="Green R.E."/>
            <person name="Rokhsar D.S."/>
        </authorList>
    </citation>
    <scope>NUCLEOTIDE SEQUENCE [LARGE SCALE GENOMIC DNA]</scope>
    <source>
        <strain evidence="8">S238N-H82</strain>
    </source>
</reference>
<feature type="compositionally biased region" description="Basic and acidic residues" evidence="6">
    <location>
        <begin position="204"/>
        <end position="215"/>
    </location>
</feature>
<feature type="region of interest" description="Disordered" evidence="6">
    <location>
        <begin position="1586"/>
        <end position="1607"/>
    </location>
</feature>
<dbReference type="GO" id="GO:0008380">
    <property type="term" value="P:RNA splicing"/>
    <property type="evidence" value="ECO:0007669"/>
    <property type="project" value="UniProtKB-KW"/>
</dbReference>
<comment type="similarity">
    <text evidence="2">Belongs to the vir family.</text>
</comment>
<reference evidence="9" key="2">
    <citation type="submission" date="2025-08" db="UniProtKB">
        <authorList>
            <consortium name="RefSeq"/>
        </authorList>
    </citation>
    <scope>IDENTIFICATION</scope>
    <source>
        <strain evidence="9">S238N-H82</strain>
        <tissue evidence="9">Testes</tissue>
    </source>
</reference>
<keyword evidence="4" id="KW-0508">mRNA splicing</keyword>
<dbReference type="RefSeq" id="XP_035678174.1">
    <property type="nucleotide sequence ID" value="XM_035822281.1"/>
</dbReference>
<dbReference type="GO" id="GO:0036396">
    <property type="term" value="C:RNA N6-methyladenosine methyltransferase complex"/>
    <property type="evidence" value="ECO:0000318"/>
    <property type="project" value="GO_Central"/>
</dbReference>
<dbReference type="OrthoDB" id="2011702at2759"/>
<accession>A0A9J7L8E6</accession>
<comment type="subcellular location">
    <subcellularLocation>
        <location evidence="1">Nucleus</location>
    </subcellularLocation>
</comment>
<feature type="domain" description="Virilizer N-terminal" evidence="7">
    <location>
        <begin position="5"/>
        <end position="314"/>
    </location>
</feature>
<keyword evidence="8" id="KW-1185">Reference proteome</keyword>
<feature type="compositionally biased region" description="Basic and acidic residues" evidence="6">
    <location>
        <begin position="674"/>
        <end position="693"/>
    </location>
</feature>
<dbReference type="GO" id="GO:0006397">
    <property type="term" value="P:mRNA processing"/>
    <property type="evidence" value="ECO:0007669"/>
    <property type="project" value="UniProtKB-KW"/>
</dbReference>
<feature type="compositionally biased region" description="Basic and acidic residues" evidence="6">
    <location>
        <begin position="149"/>
        <end position="191"/>
    </location>
</feature>
<feature type="compositionally biased region" description="Acidic residues" evidence="6">
    <location>
        <begin position="381"/>
        <end position="398"/>
    </location>
</feature>